<organism evidence="2 3">
    <name type="scientific">Tautonia sociabilis</name>
    <dbReference type="NCBI Taxonomy" id="2080755"/>
    <lineage>
        <taxon>Bacteria</taxon>
        <taxon>Pseudomonadati</taxon>
        <taxon>Planctomycetota</taxon>
        <taxon>Planctomycetia</taxon>
        <taxon>Isosphaerales</taxon>
        <taxon>Isosphaeraceae</taxon>
        <taxon>Tautonia</taxon>
    </lineage>
</organism>
<proteinExistence type="predicted"/>
<reference evidence="2 3" key="2">
    <citation type="submission" date="2019-01" db="EMBL/GenBank/DDBJ databases">
        <title>Tautonia sociabilis, a novel thermotolerant planctomycete of Isosphaeraceae family, isolated from a 4000 m deep subterranean habitat.</title>
        <authorList>
            <person name="Kovaleva O.L."/>
            <person name="Elcheninov A.G."/>
            <person name="Van Heerden E."/>
            <person name="Toshchakov S.V."/>
            <person name="Novikov A."/>
            <person name="Bonch-Osmolovskaya E.A."/>
            <person name="Kublanov I.V."/>
        </authorList>
    </citation>
    <scope>NUCLEOTIDE SEQUENCE [LARGE SCALE GENOMIC DNA]</scope>
    <source>
        <strain evidence="2 3">GM2012</strain>
    </source>
</reference>
<keyword evidence="1" id="KW-0812">Transmembrane</keyword>
<dbReference type="RefSeq" id="WP_126727469.1">
    <property type="nucleotide sequence ID" value="NZ_RYZH01000054.1"/>
</dbReference>
<evidence type="ECO:0008006" key="4">
    <source>
        <dbReference type="Google" id="ProtNLM"/>
    </source>
</evidence>
<keyword evidence="1" id="KW-0472">Membrane</keyword>
<reference evidence="2 3" key="1">
    <citation type="submission" date="2018-12" db="EMBL/GenBank/DDBJ databases">
        <authorList>
            <person name="Toschakov S.V."/>
        </authorList>
    </citation>
    <scope>NUCLEOTIDE SEQUENCE [LARGE SCALE GENOMIC DNA]</scope>
    <source>
        <strain evidence="2 3">GM2012</strain>
    </source>
</reference>
<sequence>MTKIGELPKEVGVMLLSVGALGFVLPAVAGTPAILAGGLVLWPRTFGKVDRWLQRRCPVAYRQGMKQIGRYLDDLERRYPASDGA</sequence>
<comment type="caution">
    <text evidence="2">The sequence shown here is derived from an EMBL/GenBank/DDBJ whole genome shotgun (WGS) entry which is preliminary data.</text>
</comment>
<evidence type="ECO:0000313" key="2">
    <source>
        <dbReference type="EMBL" id="RUL83946.1"/>
    </source>
</evidence>
<keyword evidence="1" id="KW-1133">Transmembrane helix</keyword>
<evidence type="ECO:0000313" key="3">
    <source>
        <dbReference type="Proteomes" id="UP000280296"/>
    </source>
</evidence>
<dbReference type="OrthoDB" id="5569757at2"/>
<protein>
    <recommendedName>
        <fullName evidence="4">DUF454 family protein</fullName>
    </recommendedName>
</protein>
<dbReference type="AlphaFoldDB" id="A0A432MEL0"/>
<dbReference type="EMBL" id="RYZH01000054">
    <property type="protein sequence ID" value="RUL83946.1"/>
    <property type="molecule type" value="Genomic_DNA"/>
</dbReference>
<dbReference type="Proteomes" id="UP000280296">
    <property type="component" value="Unassembled WGS sequence"/>
</dbReference>
<keyword evidence="3" id="KW-1185">Reference proteome</keyword>
<accession>A0A432MEL0</accession>
<name>A0A432MEL0_9BACT</name>
<feature type="transmembrane region" description="Helical" evidence="1">
    <location>
        <begin position="20"/>
        <end position="42"/>
    </location>
</feature>
<gene>
    <name evidence="2" type="ORF">TsocGM_21225</name>
</gene>
<evidence type="ECO:0000256" key="1">
    <source>
        <dbReference type="SAM" id="Phobius"/>
    </source>
</evidence>